<accession>A0AAD9P5U3</accession>
<dbReference type="SUPFAM" id="SSF47095">
    <property type="entry name" value="HMG-box"/>
    <property type="match status" value="1"/>
</dbReference>
<feature type="domain" description="BAH" evidence="13">
    <location>
        <begin position="1022"/>
        <end position="1142"/>
    </location>
</feature>
<name>A0AAD9P5U3_RIDPI</name>
<dbReference type="InterPro" id="IPR036427">
    <property type="entry name" value="Bromodomain-like_sf"/>
</dbReference>
<feature type="region of interest" description="Disordered" evidence="10">
    <location>
        <begin position="1"/>
        <end position="35"/>
    </location>
</feature>
<dbReference type="Proteomes" id="UP001209878">
    <property type="component" value="Unassembled WGS sequence"/>
</dbReference>
<feature type="region of interest" description="Disordered" evidence="10">
    <location>
        <begin position="666"/>
        <end position="689"/>
    </location>
</feature>
<feature type="region of interest" description="Disordered" evidence="10">
    <location>
        <begin position="528"/>
        <end position="556"/>
    </location>
</feature>
<evidence type="ECO:0008006" key="16">
    <source>
        <dbReference type="Google" id="ProtNLM"/>
    </source>
</evidence>
<keyword evidence="6" id="KW-0804">Transcription</keyword>
<evidence type="ECO:0000256" key="6">
    <source>
        <dbReference type="ARBA" id="ARBA00023163"/>
    </source>
</evidence>
<dbReference type="FunFam" id="1.20.920.10:FF:000006">
    <property type="entry name" value="protein polybromo-1 isoform X1"/>
    <property type="match status" value="1"/>
</dbReference>
<dbReference type="GO" id="GO:0016586">
    <property type="term" value="C:RSC-type complex"/>
    <property type="evidence" value="ECO:0007669"/>
    <property type="project" value="InterPro"/>
</dbReference>
<comment type="subcellular location">
    <subcellularLocation>
        <location evidence="1">Nucleus</location>
    </subcellularLocation>
</comment>
<dbReference type="GO" id="GO:0006368">
    <property type="term" value="P:transcription elongation by RNA polymerase II"/>
    <property type="evidence" value="ECO:0007669"/>
    <property type="project" value="TreeGrafter"/>
</dbReference>
<sequence length="1775" mass="203088">MPIKKRKGSLGAEEKKEEGEEPVQQPPSAKRRKKSVIQYDPVEVCQELYDTIRNHKNKDGRLLCEAFIRVPKRRTEPEYYNAVTNPIDLLKIQHKLKSDEYNNVDQITADIELMVNNAKAYYKDSSQEYVDACELLELYHQTKNTLIGEIPGERTEKENPDKSSEPGRSTDTAEKMEQEEMAPYAMNLRVKPYRDFRALLSPHAPLKPRKDDTSSRDERASSVADDENAIYEQLLSAVVTGKEGGWTVSEQFKILPPKTKYPDYYILIKHPMDLHRVAQKIQSNAYTSLDEMVKDLNLIVTNAKTFNEPGSQVYKDATIFKKLIDSKRQEIDDQLKQMRLIRSERIRSRRSATRQPRISLTLAALKYEDDELLSGSEETGGTTGEPTEGEESGAEGMMPPTSNEDDTIWKLYNAVRTHKNPTGQLLADPFVKLPNRKIYPDYYEEIKMPISLTKIEKKIQNGRYPNVEALAADLEVMFANAKRYNMDESKLFKDAVTLQGIMRSKCAELLSCKDDSWLSSGDVKPTAITKSRRPLDTSSTTSEDRDGKKKARKSLSPEETLRRRLMTLYKTVFDCQQVDGRRVADAFLTLPLKKDYPDYFQVISEPIDMTVIETKIKADKYSAEPALIADFELMFNNARHYNEENSTVYKDADMLERVLRSKIRSLGPLDGSPAASGKTSSGRSKPKLRSMSALSHKLLDLYNTVKDSDDSHGRVMSTPFMKLPLKSEYPDYYEVIKRPVDMQRIHQRMTAGQYNCVEDMVSDFVLMFDNACKYNEPDSLIYKDALMLQRLCLEKKRELCADDDSNEVPDVNKAIQELMLSLFITTHNHADEEGRCYSDSLLELPTIQLPRDDGNDVKMEVKVDGEVRGKSEAEGTAKPEPPEKTDSEQVIKEVPTLERVKRNLTKNRYQRVDCFQQDMFEVFEYARSVSRTDSQIYEDAVELQMFFIKIRDEQCRNGETLLTPALSYTERHLTEELEEERKEKAPREQREDEEKQRQQETEGKDKSQGVTGSEDSLDFEEQTYHVGDFVYIESRDREKSPEPHIVCIEKLWKGENGEQWLYGCWFFRPIETYHLATRKFLEKEVFKSDFYDSVPFSKILGRCYVMFVKEYFKMKPQGFQDKDIYVCESRYSSRNKCAKKIKIWQMPKNDEVTIEQREQVLTPVRVVSVFAEQLGNKTDQDDNQSQPLDLDREVVPVESNQASTEPNCTFYEQYHASTGWFKLGDYVYVKMDEDKLLITRIDKMWTGPDGQAYIHGPYFIRPEDVEHVPTRLFYHHEVFRSSIEDTNPVTSIASRCMVYSLKDYCGMRVTEVPEEHVYVCESKYIETEKAIKKLNKPMKKHSLSYKVCDDEILFFKKQIVPQKEPSPLLLRVSDGPLPLDIPGLVDDTSQLTAESSFTDSCSFLGSGEFSDAHPTEPIVEKKKKQKKKAQISGYITYAAECRKEIQNQNPDLSFGEISKIVGAKWRGLVKKDKEFYENKARRIAEEQAAKQEAAERAFNDSLNMFPVSQSPMSSNDARMSPASAGGRMTPSSGGQMMTSGQGYQQYPQGYVSQQGLQQMQGFVQSTGMQPFPGQGIKPQGMYPGDVCPQGAMANPYQRMQQQQQGVGQRPGTPNHPPSSVSPLPGQVGQQQMAPPPPPPRPPSPIFVTVPPRTQRVLHSQAYIKYIEGLTPESRGISDWEKTLTATPENTPLSNNGKLPIQWLANGVGHHDNAVSALWALRDLMLKDTLTVSRTLEFSQLWYADFANFTYLGNRAASQLRSPWDSPKLLLFRNRN</sequence>
<feature type="compositionally biased region" description="Pro residues" evidence="10">
    <location>
        <begin position="1633"/>
        <end position="1644"/>
    </location>
</feature>
<dbReference type="PROSITE" id="PS00633">
    <property type="entry name" value="BROMODOMAIN_1"/>
    <property type="match status" value="1"/>
</dbReference>
<dbReference type="InterPro" id="IPR043151">
    <property type="entry name" value="BAH_sf"/>
</dbReference>
<feature type="domain" description="BAH" evidence="13">
    <location>
        <begin position="1219"/>
        <end position="1335"/>
    </location>
</feature>
<feature type="region of interest" description="Disordered" evidence="10">
    <location>
        <begin position="1572"/>
        <end position="1648"/>
    </location>
</feature>
<dbReference type="PROSITE" id="PS51038">
    <property type="entry name" value="BAH"/>
    <property type="match status" value="2"/>
</dbReference>
<feature type="compositionally biased region" description="Polar residues" evidence="10">
    <location>
        <begin position="1617"/>
        <end position="1632"/>
    </location>
</feature>
<dbReference type="PROSITE" id="PS50014">
    <property type="entry name" value="BROMODOMAIN_2"/>
    <property type="match status" value="5"/>
</dbReference>
<dbReference type="PANTHER" id="PTHR16062">
    <property type="entry name" value="SWI/SNF-RELATED"/>
    <property type="match status" value="1"/>
</dbReference>
<dbReference type="Pfam" id="PF01426">
    <property type="entry name" value="BAH"/>
    <property type="match status" value="2"/>
</dbReference>
<feature type="domain" description="HMG box" evidence="12">
    <location>
        <begin position="1427"/>
        <end position="1495"/>
    </location>
</feature>
<feature type="region of interest" description="Disordered" evidence="10">
    <location>
        <begin position="1504"/>
        <end position="1540"/>
    </location>
</feature>
<dbReference type="CDD" id="cd05515">
    <property type="entry name" value="Bromo_polybromo_V"/>
    <property type="match status" value="1"/>
</dbReference>
<feature type="region of interest" description="Disordered" evidence="10">
    <location>
        <begin position="201"/>
        <end position="223"/>
    </location>
</feature>
<evidence type="ECO:0000256" key="5">
    <source>
        <dbReference type="ARBA" id="ARBA00023117"/>
    </source>
</evidence>
<keyword evidence="3" id="KW-0156">Chromatin regulator</keyword>
<dbReference type="Pfam" id="PF00505">
    <property type="entry name" value="HMG_box"/>
    <property type="match status" value="1"/>
</dbReference>
<dbReference type="GO" id="GO:0016514">
    <property type="term" value="C:SWI/SNF complex"/>
    <property type="evidence" value="ECO:0007669"/>
    <property type="project" value="TreeGrafter"/>
</dbReference>
<dbReference type="PROSITE" id="PS50118">
    <property type="entry name" value="HMG_BOX_2"/>
    <property type="match status" value="1"/>
</dbReference>
<dbReference type="InterPro" id="IPR037382">
    <property type="entry name" value="Rsc/polybromo"/>
</dbReference>
<feature type="domain" description="Bromo" evidence="11">
    <location>
        <begin position="422"/>
        <end position="492"/>
    </location>
</feature>
<keyword evidence="2" id="KW-0677">Repeat</keyword>
<feature type="compositionally biased region" description="Low complexity" evidence="10">
    <location>
        <begin position="374"/>
        <end position="386"/>
    </location>
</feature>
<keyword evidence="15" id="KW-1185">Reference proteome</keyword>
<feature type="compositionally biased region" description="Low complexity" evidence="10">
    <location>
        <begin position="1597"/>
        <end position="1609"/>
    </location>
</feature>
<dbReference type="InterPro" id="IPR009071">
    <property type="entry name" value="HMG_box_dom"/>
</dbReference>
<evidence type="ECO:0000256" key="9">
    <source>
        <dbReference type="PROSITE-ProRule" id="PRU00267"/>
    </source>
</evidence>
<dbReference type="InterPro" id="IPR018359">
    <property type="entry name" value="Bromodomain_CS"/>
</dbReference>
<feature type="compositionally biased region" description="Basic and acidic residues" evidence="10">
    <location>
        <begin position="972"/>
        <end position="1007"/>
    </location>
</feature>
<dbReference type="SMART" id="SM00297">
    <property type="entry name" value="BROMO"/>
    <property type="match status" value="6"/>
</dbReference>
<evidence type="ECO:0000259" key="12">
    <source>
        <dbReference type="PROSITE" id="PS50118"/>
    </source>
</evidence>
<feature type="domain" description="Bromo" evidence="11">
    <location>
        <begin position="712"/>
        <end position="782"/>
    </location>
</feature>
<dbReference type="Pfam" id="PF00439">
    <property type="entry name" value="Bromodomain"/>
    <property type="match status" value="6"/>
</dbReference>
<feature type="compositionally biased region" description="Basic and acidic residues" evidence="10">
    <location>
        <begin position="151"/>
        <end position="165"/>
    </location>
</feature>
<evidence type="ECO:0000256" key="8">
    <source>
        <dbReference type="PROSITE-ProRule" id="PRU00035"/>
    </source>
</evidence>
<dbReference type="SMART" id="SM00439">
    <property type="entry name" value="BAH"/>
    <property type="match status" value="2"/>
</dbReference>
<dbReference type="GO" id="GO:0003682">
    <property type="term" value="F:chromatin binding"/>
    <property type="evidence" value="ECO:0007669"/>
    <property type="project" value="InterPro"/>
</dbReference>
<keyword evidence="9" id="KW-0238">DNA-binding</keyword>
<keyword evidence="4" id="KW-0805">Transcription regulation</keyword>
<feature type="domain" description="Bromo" evidence="11">
    <location>
        <begin position="579"/>
        <end position="649"/>
    </location>
</feature>
<keyword evidence="7 9" id="KW-0539">Nucleus</keyword>
<feature type="domain" description="Bromo" evidence="11">
    <location>
        <begin position="59"/>
        <end position="129"/>
    </location>
</feature>
<dbReference type="InterPro" id="IPR037968">
    <property type="entry name" value="PBRM1_BD5"/>
</dbReference>
<dbReference type="CDD" id="cd04717">
    <property type="entry name" value="BAH_polybromo"/>
    <property type="match status" value="2"/>
</dbReference>
<dbReference type="InterPro" id="IPR001487">
    <property type="entry name" value="Bromodomain"/>
</dbReference>
<evidence type="ECO:0000256" key="1">
    <source>
        <dbReference type="ARBA" id="ARBA00004123"/>
    </source>
</evidence>
<dbReference type="SMART" id="SM00398">
    <property type="entry name" value="HMG"/>
    <property type="match status" value="1"/>
</dbReference>
<gene>
    <name evidence="14" type="ORF">NP493_124g01023</name>
</gene>
<feature type="DNA-binding region" description="HMG box" evidence="9">
    <location>
        <begin position="1427"/>
        <end position="1495"/>
    </location>
</feature>
<dbReference type="EMBL" id="JAODUO010000125">
    <property type="protein sequence ID" value="KAK2188701.1"/>
    <property type="molecule type" value="Genomic_DNA"/>
</dbReference>
<evidence type="ECO:0000256" key="4">
    <source>
        <dbReference type="ARBA" id="ARBA00023015"/>
    </source>
</evidence>
<dbReference type="PANTHER" id="PTHR16062:SF19">
    <property type="entry name" value="PROTEIN POLYBROMO-1"/>
    <property type="match status" value="1"/>
</dbReference>
<evidence type="ECO:0000259" key="13">
    <source>
        <dbReference type="PROSITE" id="PS51038"/>
    </source>
</evidence>
<feature type="compositionally biased region" description="Basic and acidic residues" evidence="10">
    <location>
        <begin position="208"/>
        <end position="220"/>
    </location>
</feature>
<feature type="compositionally biased region" description="Low complexity" evidence="10">
    <location>
        <begin position="1528"/>
        <end position="1540"/>
    </location>
</feature>
<feature type="region of interest" description="Disordered" evidence="10">
    <location>
        <begin position="371"/>
        <end position="403"/>
    </location>
</feature>
<evidence type="ECO:0000256" key="7">
    <source>
        <dbReference type="ARBA" id="ARBA00023242"/>
    </source>
</evidence>
<feature type="domain" description="Bromo" evidence="11">
    <location>
        <begin position="244"/>
        <end position="314"/>
    </location>
</feature>
<protein>
    <recommendedName>
        <fullName evidence="16">Protein polybromo-1</fullName>
    </recommendedName>
</protein>
<organism evidence="14 15">
    <name type="scientific">Ridgeia piscesae</name>
    <name type="common">Tubeworm</name>
    <dbReference type="NCBI Taxonomy" id="27915"/>
    <lineage>
        <taxon>Eukaryota</taxon>
        <taxon>Metazoa</taxon>
        <taxon>Spiralia</taxon>
        <taxon>Lophotrochozoa</taxon>
        <taxon>Annelida</taxon>
        <taxon>Polychaeta</taxon>
        <taxon>Sedentaria</taxon>
        <taxon>Canalipalpata</taxon>
        <taxon>Sabellida</taxon>
        <taxon>Siboglinidae</taxon>
        <taxon>Ridgeia</taxon>
    </lineage>
</organism>
<dbReference type="GO" id="GO:0006338">
    <property type="term" value="P:chromatin remodeling"/>
    <property type="evidence" value="ECO:0007669"/>
    <property type="project" value="InterPro"/>
</dbReference>
<evidence type="ECO:0000259" key="11">
    <source>
        <dbReference type="PROSITE" id="PS50014"/>
    </source>
</evidence>
<proteinExistence type="predicted"/>
<feature type="region of interest" description="Disordered" evidence="10">
    <location>
        <begin position="972"/>
        <end position="1014"/>
    </location>
</feature>
<dbReference type="SUPFAM" id="SSF47370">
    <property type="entry name" value="Bromodomain"/>
    <property type="match status" value="6"/>
</dbReference>
<dbReference type="CDD" id="cd05524">
    <property type="entry name" value="Bromo_polybromo_I"/>
    <property type="match status" value="1"/>
</dbReference>
<dbReference type="InterPro" id="IPR001025">
    <property type="entry name" value="BAH_dom"/>
</dbReference>
<dbReference type="GO" id="GO:0003677">
    <property type="term" value="F:DNA binding"/>
    <property type="evidence" value="ECO:0007669"/>
    <property type="project" value="UniProtKB-UniRule"/>
</dbReference>
<feature type="region of interest" description="Disordered" evidence="10">
    <location>
        <begin position="147"/>
        <end position="180"/>
    </location>
</feature>
<evidence type="ECO:0000256" key="3">
    <source>
        <dbReference type="ARBA" id="ARBA00022853"/>
    </source>
</evidence>
<dbReference type="Gene3D" id="1.20.920.10">
    <property type="entry name" value="Bromodomain-like"/>
    <property type="match status" value="6"/>
</dbReference>
<keyword evidence="5 8" id="KW-0103">Bromodomain</keyword>
<comment type="caution">
    <text evidence="14">The sequence shown here is derived from an EMBL/GenBank/DDBJ whole genome shotgun (WGS) entry which is preliminary data.</text>
</comment>
<feature type="compositionally biased region" description="Polar residues" evidence="10">
    <location>
        <begin position="1504"/>
        <end position="1517"/>
    </location>
</feature>
<evidence type="ECO:0000313" key="15">
    <source>
        <dbReference type="Proteomes" id="UP001209878"/>
    </source>
</evidence>
<reference evidence="14" key="1">
    <citation type="journal article" date="2023" name="Mol. Biol. Evol.">
        <title>Third-Generation Sequencing Reveals the Adaptive Role of the Epigenome in Three Deep-Sea Polychaetes.</title>
        <authorList>
            <person name="Perez M."/>
            <person name="Aroh O."/>
            <person name="Sun Y."/>
            <person name="Lan Y."/>
            <person name="Juniper S.K."/>
            <person name="Young C.R."/>
            <person name="Angers B."/>
            <person name="Qian P.Y."/>
        </authorList>
    </citation>
    <scope>NUCLEOTIDE SEQUENCE</scope>
    <source>
        <strain evidence="14">R07B-5</strain>
    </source>
</reference>
<evidence type="ECO:0000256" key="10">
    <source>
        <dbReference type="SAM" id="MobiDB-lite"/>
    </source>
</evidence>
<evidence type="ECO:0000256" key="2">
    <source>
        <dbReference type="ARBA" id="ARBA00022737"/>
    </source>
</evidence>
<dbReference type="PRINTS" id="PR00503">
    <property type="entry name" value="BROMODOMAIN"/>
</dbReference>
<dbReference type="InterPro" id="IPR036910">
    <property type="entry name" value="HMG_box_dom_sf"/>
</dbReference>
<dbReference type="Gene3D" id="2.30.30.490">
    <property type="match status" value="2"/>
</dbReference>
<feature type="region of interest" description="Disordered" evidence="10">
    <location>
        <begin position="865"/>
        <end position="889"/>
    </location>
</feature>
<evidence type="ECO:0000313" key="14">
    <source>
        <dbReference type="EMBL" id="KAK2188701.1"/>
    </source>
</evidence>